<comment type="caution">
    <text evidence="2">The sequence shown here is derived from an EMBL/GenBank/DDBJ whole genome shotgun (WGS) entry which is preliminary data.</text>
</comment>
<dbReference type="RefSeq" id="WP_346749846.1">
    <property type="nucleotide sequence ID" value="NZ_JAUJEA010000001.1"/>
</dbReference>
<keyword evidence="3" id="KW-1185">Reference proteome</keyword>
<accession>A0ABT8KHU5</accession>
<feature type="transmembrane region" description="Helical" evidence="1">
    <location>
        <begin position="49"/>
        <end position="69"/>
    </location>
</feature>
<evidence type="ECO:0000313" key="3">
    <source>
        <dbReference type="Proteomes" id="UP001172082"/>
    </source>
</evidence>
<dbReference type="Proteomes" id="UP001172082">
    <property type="component" value="Unassembled WGS sequence"/>
</dbReference>
<protein>
    <submittedName>
        <fullName evidence="2">Uncharacterized protein</fullName>
    </submittedName>
</protein>
<sequence length="137" mass="15581">MNGAIIKNIHFYFGITVIVIFTLTGQYMHHFYDHLKNMEPAPRMIFRAGHIYILFSGLINVTLGGYFTLNEKKGNQILQLIGSVLIIVAPMLFIGSFFIELPTDQLERLMARFGIYFIAAGTVIHGLTRLMFASHKK</sequence>
<keyword evidence="1" id="KW-1133">Transmembrane helix</keyword>
<dbReference type="EMBL" id="JAUJEA010000001">
    <property type="protein sequence ID" value="MDN5199814.1"/>
    <property type="molecule type" value="Genomic_DNA"/>
</dbReference>
<organism evidence="2 3">
    <name type="scientific">Splendidivirga corallicola</name>
    <dbReference type="NCBI Taxonomy" id="3051826"/>
    <lineage>
        <taxon>Bacteria</taxon>
        <taxon>Pseudomonadati</taxon>
        <taxon>Bacteroidota</taxon>
        <taxon>Cytophagia</taxon>
        <taxon>Cytophagales</taxon>
        <taxon>Splendidivirgaceae</taxon>
        <taxon>Splendidivirga</taxon>
    </lineage>
</organism>
<evidence type="ECO:0000313" key="2">
    <source>
        <dbReference type="EMBL" id="MDN5199814.1"/>
    </source>
</evidence>
<proteinExistence type="predicted"/>
<feature type="transmembrane region" description="Helical" evidence="1">
    <location>
        <begin position="9"/>
        <end position="29"/>
    </location>
</feature>
<reference evidence="2" key="1">
    <citation type="submission" date="2023-06" db="EMBL/GenBank/DDBJ databases">
        <title>Genomic of Parafulvivirga corallium.</title>
        <authorList>
            <person name="Wang G."/>
        </authorList>
    </citation>
    <scope>NUCLEOTIDE SEQUENCE</scope>
    <source>
        <strain evidence="2">BMA10</strain>
    </source>
</reference>
<evidence type="ECO:0000256" key="1">
    <source>
        <dbReference type="SAM" id="Phobius"/>
    </source>
</evidence>
<feature type="transmembrane region" description="Helical" evidence="1">
    <location>
        <begin position="81"/>
        <end position="101"/>
    </location>
</feature>
<name>A0ABT8KHU5_9BACT</name>
<gene>
    <name evidence="2" type="ORF">QQ008_00530</name>
</gene>
<keyword evidence="1" id="KW-0812">Transmembrane</keyword>
<feature type="transmembrane region" description="Helical" evidence="1">
    <location>
        <begin position="113"/>
        <end position="132"/>
    </location>
</feature>
<keyword evidence="1" id="KW-0472">Membrane</keyword>